<name>A0A5K1K8D7_9APHY</name>
<evidence type="ECO:0000256" key="1">
    <source>
        <dbReference type="SAM" id="MobiDB-lite"/>
    </source>
</evidence>
<proteinExistence type="predicted"/>
<dbReference type="AlphaFoldDB" id="A0A5K1K8D7"/>
<evidence type="ECO:0000313" key="2">
    <source>
        <dbReference type="EMBL" id="VWP01681.1"/>
    </source>
</evidence>
<reference evidence="2" key="1">
    <citation type="submission" date="2019-10" db="EMBL/GenBank/DDBJ databases">
        <authorList>
            <person name="Nor Muhammad N."/>
        </authorList>
    </citation>
    <scope>NUCLEOTIDE SEQUENCE</scope>
</reference>
<feature type="region of interest" description="Disordered" evidence="1">
    <location>
        <begin position="206"/>
        <end position="261"/>
    </location>
</feature>
<feature type="region of interest" description="Disordered" evidence="1">
    <location>
        <begin position="1"/>
        <end position="51"/>
    </location>
</feature>
<gene>
    <name evidence="2" type="primary">C0NFK7</name>
</gene>
<protein>
    <submittedName>
        <fullName evidence="2">Mixed-linked glucanase</fullName>
    </submittedName>
</protein>
<accession>A0A5K1K8D7</accession>
<dbReference type="EMBL" id="LR729576">
    <property type="protein sequence ID" value="VWP01681.1"/>
    <property type="molecule type" value="Genomic_DNA"/>
</dbReference>
<organism evidence="2">
    <name type="scientific">Ganoderma boninense</name>
    <dbReference type="NCBI Taxonomy" id="34458"/>
    <lineage>
        <taxon>Eukaryota</taxon>
        <taxon>Fungi</taxon>
        <taxon>Dikarya</taxon>
        <taxon>Basidiomycota</taxon>
        <taxon>Agaricomycotina</taxon>
        <taxon>Agaricomycetes</taxon>
        <taxon>Polyporales</taxon>
        <taxon>Polyporaceae</taxon>
        <taxon>Ganoderma</taxon>
    </lineage>
</organism>
<sequence>MSSIPQNHSRKRRASSSLEGSKSKAMKLHSHPQDALPLQIWSPADTSPPTPPLAHFSDIHSLSAPNVSSSSFAPIPSAPHKSMYDLVNSCKPAVDEPCRPLPLHQPVHPDVAPSCYVRYPLKFIQWRPLHPPDVVLSPATPSVRYGNPTGCSQSGSAGIHTSVSNALTPQLQGTPSSPALTGLSTQSWTSTAAELISHTESRYEECVRRDSAGEHAGQLNGERTVKGNASCRANPRGTREKNHPAPSNERGSHSDHGNGVPQEYQVDLERIFFEFLNIICSDLDATDSEGGPIHQKYMEKTMLQMQEWPGFRPFKFRIQAFINAFMEELARQGHPSDIISAKQVKIFLFSQPYIARFNEKGKKTKSKGSHVWHIKAKRTDDRWTFQRFTRKLTGTASPHRVAFIGTRWTWTPRIWDPQVSHTNAPVYYSSPSLPQWLSWSEYSLTGIPPREAMDCDVVIEARIMEEGKEELLTSTVRILVAPLDDIDWLLGKKNDAVDAVPVPPFVEPKSQVSPAVTGSVQRAAMGAETHATTPSNLVWPTRHAAAKENRTTTNTFGKMRTEIPRNFPEYVSASSDARKEAIQQVILQATLKLLADRIIHRCSGFLPADAGSATFAYITAAEISTASLSAVAEAMDMVGPQPNEVDVLLMAGSLLQDRTRTALYSIRQPGGEVCT</sequence>